<keyword evidence="5" id="KW-1185">Reference proteome</keyword>
<dbReference type="InterPro" id="IPR000073">
    <property type="entry name" value="AB_hydrolase_1"/>
</dbReference>
<evidence type="ECO:0000256" key="1">
    <source>
        <dbReference type="ARBA" id="ARBA00022801"/>
    </source>
</evidence>
<dbReference type="Pfam" id="PF00561">
    <property type="entry name" value="Abhydrolase_1"/>
    <property type="match status" value="1"/>
</dbReference>
<dbReference type="AlphaFoldDB" id="A0A4R0RA03"/>
<reference evidence="4 5" key="1">
    <citation type="submission" date="2018-11" db="EMBL/GenBank/DDBJ databases">
        <title>Genome assembly of Steccherinum ochraceum LE-BIN_3174, the white-rot fungus of the Steccherinaceae family (The Residual Polyporoid clade, Polyporales, Basidiomycota).</title>
        <authorList>
            <person name="Fedorova T.V."/>
            <person name="Glazunova O.A."/>
            <person name="Landesman E.O."/>
            <person name="Moiseenko K.V."/>
            <person name="Psurtseva N.V."/>
            <person name="Savinova O.S."/>
            <person name="Shakhova N.V."/>
            <person name="Tyazhelova T.V."/>
            <person name="Vasina D.V."/>
        </authorList>
    </citation>
    <scope>NUCLEOTIDE SEQUENCE [LARGE SCALE GENOMIC DNA]</scope>
    <source>
        <strain evidence="4 5">LE-BIN_3174</strain>
    </source>
</reference>
<evidence type="ECO:0000259" key="3">
    <source>
        <dbReference type="Pfam" id="PF00561"/>
    </source>
</evidence>
<organism evidence="4 5">
    <name type="scientific">Steccherinum ochraceum</name>
    <dbReference type="NCBI Taxonomy" id="92696"/>
    <lineage>
        <taxon>Eukaryota</taxon>
        <taxon>Fungi</taxon>
        <taxon>Dikarya</taxon>
        <taxon>Basidiomycota</taxon>
        <taxon>Agaricomycotina</taxon>
        <taxon>Agaricomycetes</taxon>
        <taxon>Polyporales</taxon>
        <taxon>Steccherinaceae</taxon>
        <taxon>Steccherinum</taxon>
    </lineage>
</organism>
<proteinExistence type="inferred from homology"/>
<keyword evidence="1" id="KW-0378">Hydrolase</keyword>
<dbReference type="PRINTS" id="PR00412">
    <property type="entry name" value="EPOXHYDRLASE"/>
</dbReference>
<protein>
    <recommendedName>
        <fullName evidence="3">AB hydrolase-1 domain-containing protein</fullName>
    </recommendedName>
</protein>
<gene>
    <name evidence="4" type="ORF">EIP91_003774</name>
</gene>
<dbReference type="Gene3D" id="3.40.50.1820">
    <property type="entry name" value="alpha/beta hydrolase"/>
    <property type="match status" value="1"/>
</dbReference>
<dbReference type="STRING" id="92696.A0A4R0RA03"/>
<dbReference type="EMBL" id="RWJN01000221">
    <property type="protein sequence ID" value="TCD64700.1"/>
    <property type="molecule type" value="Genomic_DNA"/>
</dbReference>
<dbReference type="PANTHER" id="PTHR43329">
    <property type="entry name" value="EPOXIDE HYDROLASE"/>
    <property type="match status" value="1"/>
</dbReference>
<feature type="domain" description="AB hydrolase-1" evidence="3">
    <location>
        <begin position="31"/>
        <end position="311"/>
    </location>
</feature>
<comment type="caution">
    <text evidence="4">The sequence shown here is derived from an EMBL/GenBank/DDBJ whole genome shotgun (WGS) entry which is preliminary data.</text>
</comment>
<evidence type="ECO:0000313" key="5">
    <source>
        <dbReference type="Proteomes" id="UP000292702"/>
    </source>
</evidence>
<dbReference type="OrthoDB" id="408373at2759"/>
<accession>A0A4R0RA03</accession>
<sequence>MDPAFYKDHTTSRGYNYHYYRVLPKDNNINLVFIHGFPSTSHDWRLIVPYFQEEGYGIIVPDMLGYRGTDKPTNFREYQYSLLTRDVVDIMDQEGVERAVAIGHDWGAHVVSRFSNFFPERFLAYATLSLPYHFPRTDFEMESFMASTKEAVGYEPFGYWYFFAEEGAAKIIEENMESFLAIMFPQDLSWVRSTFNDRGGVKAALLRKHKTALQGFMTEEEQKIFAETFWKGGLAAPLSYYTIMVTGARNEDDAKIPESRRIPPLSSPLFFGAGLKDGVCHPTYGKAEMTREELKNHNVTIREFDGDHWIMLSPDTADKINQELELWIENVVLNRQRA</sequence>
<dbReference type="Proteomes" id="UP000292702">
    <property type="component" value="Unassembled WGS sequence"/>
</dbReference>
<evidence type="ECO:0000313" key="4">
    <source>
        <dbReference type="EMBL" id="TCD64700.1"/>
    </source>
</evidence>
<dbReference type="SUPFAM" id="SSF53474">
    <property type="entry name" value="alpha/beta-Hydrolases"/>
    <property type="match status" value="1"/>
</dbReference>
<name>A0A4R0RA03_9APHY</name>
<evidence type="ECO:0000256" key="2">
    <source>
        <dbReference type="ARBA" id="ARBA00038334"/>
    </source>
</evidence>
<dbReference type="InterPro" id="IPR029058">
    <property type="entry name" value="AB_hydrolase_fold"/>
</dbReference>
<comment type="similarity">
    <text evidence="2">Belongs to the AB hydrolase superfamily. Epoxide hydrolase family.</text>
</comment>
<dbReference type="GO" id="GO:0016787">
    <property type="term" value="F:hydrolase activity"/>
    <property type="evidence" value="ECO:0007669"/>
    <property type="project" value="UniProtKB-KW"/>
</dbReference>
<dbReference type="InterPro" id="IPR000639">
    <property type="entry name" value="Epox_hydrolase-like"/>
</dbReference>